<evidence type="ECO:0000313" key="3">
    <source>
        <dbReference type="EMBL" id="CAK5261843.1"/>
    </source>
</evidence>
<dbReference type="InterPro" id="IPR004875">
    <property type="entry name" value="DDE_SF_endonuclease_dom"/>
</dbReference>
<name>A0AAD2GSY6_9AGAR</name>
<accession>A0AAD2GSY6</accession>
<reference evidence="3" key="1">
    <citation type="submission" date="2023-11" db="EMBL/GenBank/DDBJ databases">
        <authorList>
            <person name="De Vega J J."/>
            <person name="De Vega J J."/>
        </authorList>
    </citation>
    <scope>NUCLEOTIDE SEQUENCE</scope>
</reference>
<evidence type="ECO:0000259" key="2">
    <source>
        <dbReference type="Pfam" id="PF03184"/>
    </source>
</evidence>
<dbReference type="GO" id="GO:0003676">
    <property type="term" value="F:nucleic acid binding"/>
    <property type="evidence" value="ECO:0007669"/>
    <property type="project" value="InterPro"/>
</dbReference>
<feature type="region of interest" description="Disordered" evidence="1">
    <location>
        <begin position="235"/>
        <end position="270"/>
    </location>
</feature>
<dbReference type="Proteomes" id="UP001295794">
    <property type="component" value="Unassembled WGS sequence"/>
</dbReference>
<protein>
    <recommendedName>
        <fullName evidence="2">DDE-1 domain-containing protein</fullName>
    </recommendedName>
</protein>
<organism evidence="3 4">
    <name type="scientific">Mycena citricolor</name>
    <dbReference type="NCBI Taxonomy" id="2018698"/>
    <lineage>
        <taxon>Eukaryota</taxon>
        <taxon>Fungi</taxon>
        <taxon>Dikarya</taxon>
        <taxon>Basidiomycota</taxon>
        <taxon>Agaricomycotina</taxon>
        <taxon>Agaricomycetes</taxon>
        <taxon>Agaricomycetidae</taxon>
        <taxon>Agaricales</taxon>
        <taxon>Marasmiineae</taxon>
        <taxon>Mycenaceae</taxon>
        <taxon>Mycena</taxon>
    </lineage>
</organism>
<dbReference type="Pfam" id="PF03184">
    <property type="entry name" value="DDE_1"/>
    <property type="match status" value="1"/>
</dbReference>
<dbReference type="AlphaFoldDB" id="A0AAD2GSY6"/>
<feature type="domain" description="DDE-1" evidence="2">
    <location>
        <begin position="597"/>
        <end position="720"/>
    </location>
</feature>
<feature type="compositionally biased region" description="Basic and acidic residues" evidence="1">
    <location>
        <begin position="235"/>
        <end position="258"/>
    </location>
</feature>
<keyword evidence="4" id="KW-1185">Reference proteome</keyword>
<evidence type="ECO:0000256" key="1">
    <source>
        <dbReference type="SAM" id="MobiDB-lite"/>
    </source>
</evidence>
<gene>
    <name evidence="3" type="ORF">MYCIT1_LOCUS75</name>
</gene>
<proteinExistence type="predicted"/>
<dbReference type="EMBL" id="CAVNYO010000001">
    <property type="protein sequence ID" value="CAK5261843.1"/>
    <property type="molecule type" value="Genomic_DNA"/>
</dbReference>
<comment type="caution">
    <text evidence="3">The sequence shown here is derived from an EMBL/GenBank/DDBJ whole genome shotgun (WGS) entry which is preliminary data.</text>
</comment>
<sequence length="908" mass="101753">MPPKSASKPVTGPSLDLMARIHHLESLIAGLPESLPENLSESSYQFSFDEEKLADRGYFGEVSHVIEVSFQTHTLERGAPIPFPQRGPSLQPLVPLLKTAIKFMTANERESFRTAWLERLIAGAVKSGAKIEPRKKAVGDKRAVEQRDEVDEIILLEGPAKKKVQKNTNPFSLAATRAKAHPPVPQFLKDAVEVRDEASKQPRATLESFSFKPGATAEDTAQYWAKVNADSRMKRREQAEADEKAEEERVERVREQNRARKRAQREREKEKKAAAKAAAALNISEVLMQTPSSDAPLEISSVPEVSRAATNEWKVVRNGTKRGVVKNQVSKRVFWQHPFLWILIVQAVRISFWSAEGAAKYLRTKYPTLFDAPGNTIHRGTIYRWIVKGEKRFTDAVLARVKAERTLAGSGRVGVLTPYPHVVEKMVETLKGVRIAGCAVNVPIARGIMMAIITDLVPEIWETKFSCSERFVRSFLESTLDWTTRAATRAAKHIPDNASELCERTFFRLVHAIETEHIPAKLIINYDQTGMYLLPNNSQTFEQRGSKQVSVVAKDEKRAYTLGIATAADGSILPLEQVWSGSTDRSLPKATADGFAEAKSRGFHLTFAASDKRTSHFSTVKTMKELFERIFQVYANNIIKDDPDLDDDQKWIIYYDIYPVHTSKELREWIYSTLPNIILVFVPGNCTGLLQPQDVGIQRVAKHKLRQGLMSFLVQCYQAQTSTGIRPEDVKFSSSMPVLRDASIRPCVDLYDWLKTSEGRDLIKQAWAKCVVPDKTYDLSYETLTSRASRKALREYLKTDRILADEIKARCGAIDLPDLPADITTTKEVDEADLDRDAEGEGLVDDSALSTEAVIAHIFSKDTAEKADGHAVRSVLTPTIDEEDVWAYNNAGEKWSVIGPPMEDETGQ</sequence>
<evidence type="ECO:0000313" key="4">
    <source>
        <dbReference type="Proteomes" id="UP001295794"/>
    </source>
</evidence>